<dbReference type="InterPro" id="IPR019835">
    <property type="entry name" value="SWIB_domain"/>
</dbReference>
<evidence type="ECO:0000256" key="1">
    <source>
        <dbReference type="SAM" id="MobiDB-lite"/>
    </source>
</evidence>
<proteinExistence type="predicted"/>
<dbReference type="Gene3D" id="1.10.245.10">
    <property type="entry name" value="SWIB/MDM2 domain"/>
    <property type="match status" value="1"/>
</dbReference>
<dbReference type="OrthoDB" id="10251073at2759"/>
<feature type="domain" description="DM2" evidence="2">
    <location>
        <begin position="191"/>
        <end position="268"/>
    </location>
</feature>
<reference evidence="3" key="2">
    <citation type="submission" date="2020-11" db="EMBL/GenBank/DDBJ databases">
        <authorList>
            <consortium name="DOE Joint Genome Institute"/>
            <person name="Kuo A."/>
            <person name="Miyauchi S."/>
            <person name="Kiss E."/>
            <person name="Drula E."/>
            <person name="Kohler A."/>
            <person name="Sanchez-Garcia M."/>
            <person name="Andreopoulos B."/>
            <person name="Barry K.W."/>
            <person name="Bonito G."/>
            <person name="Buee M."/>
            <person name="Carver A."/>
            <person name="Chen C."/>
            <person name="Cichocki N."/>
            <person name="Clum A."/>
            <person name="Culley D."/>
            <person name="Crous P.W."/>
            <person name="Fauchery L."/>
            <person name="Girlanda M."/>
            <person name="Hayes R."/>
            <person name="Keri Z."/>
            <person name="Labutti K."/>
            <person name="Lipzen A."/>
            <person name="Lombard V."/>
            <person name="Magnuson J."/>
            <person name="Maillard F."/>
            <person name="Morin E."/>
            <person name="Murat C."/>
            <person name="Nolan M."/>
            <person name="Ohm R."/>
            <person name="Pangilinan J."/>
            <person name="Pereira M."/>
            <person name="Perotto S."/>
            <person name="Peter M."/>
            <person name="Riley R."/>
            <person name="Sitrit Y."/>
            <person name="Stielow B."/>
            <person name="Szollosi G."/>
            <person name="Zifcakova L."/>
            <person name="Stursova M."/>
            <person name="Spatafora J.W."/>
            <person name="Tedersoo L."/>
            <person name="Vaario L.-M."/>
            <person name="Yamada A."/>
            <person name="Yan M."/>
            <person name="Wang P."/>
            <person name="Xu J."/>
            <person name="Bruns T."/>
            <person name="Baldrian P."/>
            <person name="Vilgalys R."/>
            <person name="Henrissat B."/>
            <person name="Grigoriev I.V."/>
            <person name="Hibbett D."/>
            <person name="Nagy L.G."/>
            <person name="Martin F.M."/>
        </authorList>
    </citation>
    <scope>NUCLEOTIDE SEQUENCE</scope>
    <source>
        <strain evidence="3">UH-Tt-Lm1</strain>
    </source>
</reference>
<name>A0A9P6HK68_9AGAM</name>
<accession>A0A9P6HK68</accession>
<feature type="compositionally biased region" description="Acidic residues" evidence="1">
    <location>
        <begin position="80"/>
        <end position="95"/>
    </location>
</feature>
<evidence type="ECO:0000313" key="4">
    <source>
        <dbReference type="Proteomes" id="UP000736335"/>
    </source>
</evidence>
<dbReference type="InterPro" id="IPR003121">
    <property type="entry name" value="SWIB_MDM2_domain"/>
</dbReference>
<dbReference type="SUPFAM" id="SSF47592">
    <property type="entry name" value="SWIB/MDM2 domain"/>
    <property type="match status" value="1"/>
</dbReference>
<dbReference type="SMART" id="SM00151">
    <property type="entry name" value="SWIB"/>
    <property type="match status" value="1"/>
</dbReference>
<protein>
    <recommendedName>
        <fullName evidence="2">DM2 domain-containing protein</fullName>
    </recommendedName>
</protein>
<reference evidence="3" key="1">
    <citation type="journal article" date="2020" name="Nat. Commun.">
        <title>Large-scale genome sequencing of mycorrhizal fungi provides insights into the early evolution of symbiotic traits.</title>
        <authorList>
            <person name="Miyauchi S."/>
            <person name="Kiss E."/>
            <person name="Kuo A."/>
            <person name="Drula E."/>
            <person name="Kohler A."/>
            <person name="Sanchez-Garcia M."/>
            <person name="Morin E."/>
            <person name="Andreopoulos B."/>
            <person name="Barry K.W."/>
            <person name="Bonito G."/>
            <person name="Buee M."/>
            <person name="Carver A."/>
            <person name="Chen C."/>
            <person name="Cichocki N."/>
            <person name="Clum A."/>
            <person name="Culley D."/>
            <person name="Crous P.W."/>
            <person name="Fauchery L."/>
            <person name="Girlanda M."/>
            <person name="Hayes R.D."/>
            <person name="Keri Z."/>
            <person name="LaButti K."/>
            <person name="Lipzen A."/>
            <person name="Lombard V."/>
            <person name="Magnuson J."/>
            <person name="Maillard F."/>
            <person name="Murat C."/>
            <person name="Nolan M."/>
            <person name="Ohm R.A."/>
            <person name="Pangilinan J."/>
            <person name="Pereira M.F."/>
            <person name="Perotto S."/>
            <person name="Peter M."/>
            <person name="Pfister S."/>
            <person name="Riley R."/>
            <person name="Sitrit Y."/>
            <person name="Stielow J.B."/>
            <person name="Szollosi G."/>
            <person name="Zifcakova L."/>
            <person name="Stursova M."/>
            <person name="Spatafora J.W."/>
            <person name="Tedersoo L."/>
            <person name="Vaario L.M."/>
            <person name="Yamada A."/>
            <person name="Yan M."/>
            <person name="Wang P."/>
            <person name="Xu J."/>
            <person name="Bruns T."/>
            <person name="Baldrian P."/>
            <person name="Vilgalys R."/>
            <person name="Dunand C."/>
            <person name="Henrissat B."/>
            <person name="Grigoriev I.V."/>
            <person name="Hibbett D."/>
            <person name="Nagy L.G."/>
            <person name="Martin F.M."/>
        </authorList>
    </citation>
    <scope>NUCLEOTIDE SEQUENCE</scope>
    <source>
        <strain evidence="3">UH-Tt-Lm1</strain>
    </source>
</reference>
<dbReference type="AlphaFoldDB" id="A0A9P6HK68"/>
<feature type="compositionally biased region" description="Basic and acidic residues" evidence="1">
    <location>
        <begin position="113"/>
        <end position="122"/>
    </location>
</feature>
<dbReference type="InterPro" id="IPR036885">
    <property type="entry name" value="SWIB_MDM2_dom_sf"/>
</dbReference>
<dbReference type="EMBL" id="WIUZ02000004">
    <property type="protein sequence ID" value="KAF9788472.1"/>
    <property type="molecule type" value="Genomic_DNA"/>
</dbReference>
<organism evidence="3 4">
    <name type="scientific">Thelephora terrestris</name>
    <dbReference type="NCBI Taxonomy" id="56493"/>
    <lineage>
        <taxon>Eukaryota</taxon>
        <taxon>Fungi</taxon>
        <taxon>Dikarya</taxon>
        <taxon>Basidiomycota</taxon>
        <taxon>Agaricomycotina</taxon>
        <taxon>Agaricomycetes</taxon>
        <taxon>Thelephorales</taxon>
        <taxon>Thelephoraceae</taxon>
        <taxon>Thelephora</taxon>
    </lineage>
</organism>
<dbReference type="CDD" id="cd10567">
    <property type="entry name" value="SWIB-MDM2_like"/>
    <property type="match status" value="1"/>
</dbReference>
<evidence type="ECO:0000313" key="3">
    <source>
        <dbReference type="EMBL" id="KAF9788472.1"/>
    </source>
</evidence>
<comment type="caution">
    <text evidence="3">The sequence shown here is derived from an EMBL/GenBank/DDBJ whole genome shotgun (WGS) entry which is preliminary data.</text>
</comment>
<gene>
    <name evidence="3" type="ORF">BJ322DRAFT_635606</name>
</gene>
<keyword evidence="4" id="KW-1185">Reference proteome</keyword>
<feature type="compositionally biased region" description="Low complexity" evidence="1">
    <location>
        <begin position="67"/>
        <end position="76"/>
    </location>
</feature>
<dbReference type="Proteomes" id="UP000736335">
    <property type="component" value="Unassembled WGS sequence"/>
</dbReference>
<dbReference type="Pfam" id="PF02201">
    <property type="entry name" value="SWIB"/>
    <property type="match status" value="1"/>
</dbReference>
<evidence type="ECO:0000259" key="2">
    <source>
        <dbReference type="PROSITE" id="PS51925"/>
    </source>
</evidence>
<feature type="region of interest" description="Disordered" evidence="1">
    <location>
        <begin position="67"/>
        <end position="194"/>
    </location>
</feature>
<dbReference type="PANTHER" id="PTHR13844">
    <property type="entry name" value="SWI/SNF-RELATED MATRIX-ASSOCIATED ACTIN-DEPENDENT REGULATOR OF CHROMATIN SUBFAMILY D"/>
    <property type="match status" value="1"/>
</dbReference>
<feature type="compositionally biased region" description="Basic residues" evidence="1">
    <location>
        <begin position="101"/>
        <end position="112"/>
    </location>
</feature>
<dbReference type="PROSITE" id="PS51925">
    <property type="entry name" value="SWIB_MDM2"/>
    <property type="match status" value="1"/>
</dbReference>
<sequence>MVPLDLEPAIRKVLTAPGVDLNLISAKAVRKRLQSMDPSLTYEWMKENRGAIDAIIGEIFQSVSEAASASGSGDANGVHEDEDAEGAAEEEGEGEEGLRGSPKRPAKKRQKKSGQEKMDAEYARQLSNELNSRSRSSRSTVRPGAGKKGGSGKRKKPLTADTVNSDEDGSDQGSTVGKKRKARGGGGAKGGFSKEYNLSEPLVALLGVERLSRPQTVKQLWEYIKGHELQDPNNKKVIVGDEKFRAVFGQARLDMFQMNKLLGDHLRADEE</sequence>